<reference evidence="1" key="1">
    <citation type="journal article" date="2020" name="Microb. Genom.">
        <title>Genetic diversity of clinical and environmental Mucorales isolates obtained from an investigation of mucormycosis cases among solid organ transplant recipients.</title>
        <authorList>
            <person name="Nguyen M.H."/>
            <person name="Kaul D."/>
            <person name="Muto C."/>
            <person name="Cheng S.J."/>
            <person name="Richter R.A."/>
            <person name="Bruno V.M."/>
            <person name="Liu G."/>
            <person name="Beyhan S."/>
            <person name="Sundermann A.J."/>
            <person name="Mounaud S."/>
            <person name="Pasculle A.W."/>
            <person name="Nierman W.C."/>
            <person name="Driscoll E."/>
            <person name="Cumbie R."/>
            <person name="Clancy C.J."/>
            <person name="Dupont C.L."/>
        </authorList>
    </citation>
    <scope>NUCLEOTIDE SEQUENCE</scope>
    <source>
        <strain evidence="1">GL16</strain>
    </source>
</reference>
<dbReference type="OMA" id="DQEHANT"/>
<dbReference type="Proteomes" id="UP000717996">
    <property type="component" value="Unassembled WGS sequence"/>
</dbReference>
<accession>A0A9P7CE68</accession>
<dbReference type="AlphaFoldDB" id="A0A9P7CE68"/>
<sequence length="376" mass="44137">MKRKRQLSSDAQWCLENKHTLSLKKFVEKYSLTDRHYASSRYRTIITKYLINDQRRLLLEYNAWKNSEDSTRFWTSIRRKKIHLDTHARALDYVGDVVNEEIDQLCKDKDHTSPVSGTAVNEKSWMFFLNQLYHSLFNHMMNNKKETSTANDKVEEIVIKMSRVIQAVEDNEMTRSDAELELLNFARGQTYYLSRVIRGINNTLQKLPSNVIKDTNSFSENELFNTYFDPILSSIISDPERNTLLRWSNKKPEENKDMRPDATVTKIHQLKYGYNLGHGEVKTKTSTCDNHALAHDLLRISVLAKDTLDHNKLSHALAFQIHGFTITFYLMTLQFTRIYTLFEIARMNFPRSLTEITTFLSFKNINTLAFVCETFW</sequence>
<proteinExistence type="predicted"/>
<organism evidence="1 2">
    <name type="scientific">Rhizopus oryzae</name>
    <name type="common">Mucormycosis agent</name>
    <name type="synonym">Rhizopus arrhizus var. delemar</name>
    <dbReference type="NCBI Taxonomy" id="64495"/>
    <lineage>
        <taxon>Eukaryota</taxon>
        <taxon>Fungi</taxon>
        <taxon>Fungi incertae sedis</taxon>
        <taxon>Mucoromycota</taxon>
        <taxon>Mucoromycotina</taxon>
        <taxon>Mucoromycetes</taxon>
        <taxon>Mucorales</taxon>
        <taxon>Mucorineae</taxon>
        <taxon>Rhizopodaceae</taxon>
        <taxon>Rhizopus</taxon>
    </lineage>
</organism>
<evidence type="ECO:0000313" key="1">
    <source>
        <dbReference type="EMBL" id="KAG1548546.1"/>
    </source>
</evidence>
<dbReference type="EMBL" id="JAANIT010000361">
    <property type="protein sequence ID" value="KAG1548546.1"/>
    <property type="molecule type" value="Genomic_DNA"/>
</dbReference>
<gene>
    <name evidence="1" type="ORF">G6F51_003600</name>
</gene>
<comment type="caution">
    <text evidence="1">The sequence shown here is derived from an EMBL/GenBank/DDBJ whole genome shotgun (WGS) entry which is preliminary data.</text>
</comment>
<name>A0A9P7CE68_RHIOR</name>
<evidence type="ECO:0000313" key="2">
    <source>
        <dbReference type="Proteomes" id="UP000717996"/>
    </source>
</evidence>
<dbReference type="OrthoDB" id="2225686at2759"/>
<protein>
    <submittedName>
        <fullName evidence="1">Uncharacterized protein</fullName>
    </submittedName>
</protein>